<keyword evidence="2" id="KW-1185">Reference proteome</keyword>
<evidence type="ECO:0000313" key="2">
    <source>
        <dbReference type="Proteomes" id="UP001732700"/>
    </source>
</evidence>
<protein>
    <submittedName>
        <fullName evidence="1">Uncharacterized protein</fullName>
    </submittedName>
</protein>
<accession>A0ACD5VT78</accession>
<reference evidence="1" key="1">
    <citation type="submission" date="2021-05" db="EMBL/GenBank/DDBJ databases">
        <authorList>
            <person name="Scholz U."/>
            <person name="Mascher M."/>
            <person name="Fiebig A."/>
        </authorList>
    </citation>
    <scope>NUCLEOTIDE SEQUENCE [LARGE SCALE GENOMIC DNA]</scope>
</reference>
<name>A0ACD5VT78_AVESA</name>
<evidence type="ECO:0000313" key="1">
    <source>
        <dbReference type="EnsemblPlants" id="AVESA.00010b.r2.3CG0508370.1.CDS.1"/>
    </source>
</evidence>
<sequence length="231" mass="24330">MGSFQEDAPFQTSHASFKRGARVADDEEEEQLPVDDQLKAGRAGSFGPRSRAGSSVTDISSGSASMNYGKSSSRQDKIGSDSFWCGAFCMHLPGLSRRRPIMQQQQSMSLSEPDALASTAAGPAAEAAANSAVSKAASMERFGNSSSSASGMVLDGRVGEEEEDDQEVSAYFDLSLELLRSSSVDMESPVTAAFLFDSSRGRGGKKSLLPDNLDFSFPSPPAFSSPSSPPS</sequence>
<dbReference type="Proteomes" id="UP001732700">
    <property type="component" value="Chromosome 3C"/>
</dbReference>
<dbReference type="EnsemblPlants" id="AVESA.00010b.r2.3CG0508370.1">
    <property type="protein sequence ID" value="AVESA.00010b.r2.3CG0508370.1.CDS.1"/>
    <property type="gene ID" value="AVESA.00010b.r2.3CG0508370"/>
</dbReference>
<reference evidence="1" key="2">
    <citation type="submission" date="2025-09" db="UniProtKB">
        <authorList>
            <consortium name="EnsemblPlants"/>
        </authorList>
    </citation>
    <scope>IDENTIFICATION</scope>
</reference>
<organism evidence="1 2">
    <name type="scientific">Avena sativa</name>
    <name type="common">Oat</name>
    <dbReference type="NCBI Taxonomy" id="4498"/>
    <lineage>
        <taxon>Eukaryota</taxon>
        <taxon>Viridiplantae</taxon>
        <taxon>Streptophyta</taxon>
        <taxon>Embryophyta</taxon>
        <taxon>Tracheophyta</taxon>
        <taxon>Spermatophyta</taxon>
        <taxon>Magnoliopsida</taxon>
        <taxon>Liliopsida</taxon>
        <taxon>Poales</taxon>
        <taxon>Poaceae</taxon>
        <taxon>BOP clade</taxon>
        <taxon>Pooideae</taxon>
        <taxon>Poodae</taxon>
        <taxon>Poeae</taxon>
        <taxon>Poeae Chloroplast Group 1 (Aveneae type)</taxon>
        <taxon>Aveninae</taxon>
        <taxon>Avena</taxon>
    </lineage>
</organism>
<proteinExistence type="predicted"/>